<accession>A0A0F8Z3D7</accession>
<sequence>MEVDWRRGLGLDSYHNKIITITDAEQAFRKLSKEADKYDDKYFTEVEKAFTGNPAFDYMPVFRYLSNNQMERWFNEIFSLISDIYEKRFISFEYKDFRKYQHLNYRFIDENFTLSALTGMKPIYNPPIFSSYEKKLTLNEVFKSSLETVEVISIGSPVSLLKKFVISKRIGRDVFVATQHGKKIENLLEKSIQSSKRIFDIIQKWTVNKDIEDSYLSSFYKIKDATSRFSQHYDKNSTNWAIFDNIGRIIANDLLDRTFPDDSLIFSKINYEGLDEIRMRIISEKTSSLSM</sequence>
<feature type="non-terminal residue" evidence="1">
    <location>
        <position position="291"/>
    </location>
</feature>
<reference evidence="1" key="1">
    <citation type="journal article" date="2015" name="Nature">
        <title>Complex archaea that bridge the gap between prokaryotes and eukaryotes.</title>
        <authorList>
            <person name="Spang A."/>
            <person name="Saw J.H."/>
            <person name="Jorgensen S.L."/>
            <person name="Zaremba-Niedzwiedzka K."/>
            <person name="Martijn J."/>
            <person name="Lind A.E."/>
            <person name="van Eijk R."/>
            <person name="Schleper C."/>
            <person name="Guy L."/>
            <person name="Ettema T.J."/>
        </authorList>
    </citation>
    <scope>NUCLEOTIDE SEQUENCE</scope>
</reference>
<protein>
    <submittedName>
        <fullName evidence="1">Uncharacterized protein</fullName>
    </submittedName>
</protein>
<evidence type="ECO:0000313" key="1">
    <source>
        <dbReference type="EMBL" id="KKK54586.1"/>
    </source>
</evidence>
<name>A0A0F8Z3D7_9ZZZZ</name>
<comment type="caution">
    <text evidence="1">The sequence shown here is derived from an EMBL/GenBank/DDBJ whole genome shotgun (WGS) entry which is preliminary data.</text>
</comment>
<proteinExistence type="predicted"/>
<dbReference type="EMBL" id="LAZR01065924">
    <property type="protein sequence ID" value="KKK54586.1"/>
    <property type="molecule type" value="Genomic_DNA"/>
</dbReference>
<dbReference type="AlphaFoldDB" id="A0A0F8Z3D7"/>
<gene>
    <name evidence="1" type="ORF">LCGC14_3083230</name>
</gene>
<organism evidence="1">
    <name type="scientific">marine sediment metagenome</name>
    <dbReference type="NCBI Taxonomy" id="412755"/>
    <lineage>
        <taxon>unclassified sequences</taxon>
        <taxon>metagenomes</taxon>
        <taxon>ecological metagenomes</taxon>
    </lineage>
</organism>